<organism evidence="2 3">
    <name type="scientific">Tessaracoccus aquimaris</name>
    <dbReference type="NCBI Taxonomy" id="1332264"/>
    <lineage>
        <taxon>Bacteria</taxon>
        <taxon>Bacillati</taxon>
        <taxon>Actinomycetota</taxon>
        <taxon>Actinomycetes</taxon>
        <taxon>Propionibacteriales</taxon>
        <taxon>Propionibacteriaceae</taxon>
        <taxon>Tessaracoccus</taxon>
    </lineage>
</organism>
<dbReference type="EMBL" id="CP019606">
    <property type="protein sequence ID" value="AQP48303.1"/>
    <property type="molecule type" value="Genomic_DNA"/>
</dbReference>
<dbReference type="STRING" id="1332264.BW730_13110"/>
<feature type="domain" description="Bacterial transcriptional activator" evidence="1">
    <location>
        <begin position="66"/>
        <end position="186"/>
    </location>
</feature>
<dbReference type="Gene3D" id="1.25.40.10">
    <property type="entry name" value="Tetratricopeptide repeat domain"/>
    <property type="match status" value="1"/>
</dbReference>
<reference evidence="3" key="1">
    <citation type="submission" date="2017-02" db="EMBL/GenBank/DDBJ databases">
        <title>Tessaracoccus aquaemaris sp. nov., isolated from the intestine of a Korean rockfish, Sebastes schlegelii, in a marine aquaculture pond.</title>
        <authorList>
            <person name="Tak E.J."/>
            <person name="Bae J.-W."/>
        </authorList>
    </citation>
    <scope>NUCLEOTIDE SEQUENCE [LARGE SCALE GENOMIC DNA]</scope>
    <source>
        <strain evidence="3">NSG39</strain>
    </source>
</reference>
<evidence type="ECO:0000259" key="1">
    <source>
        <dbReference type="SMART" id="SM01043"/>
    </source>
</evidence>
<evidence type="ECO:0000313" key="3">
    <source>
        <dbReference type="Proteomes" id="UP000188145"/>
    </source>
</evidence>
<dbReference type="AlphaFoldDB" id="A0A1Q2CQB2"/>
<dbReference type="SMART" id="SM01043">
    <property type="entry name" value="BTAD"/>
    <property type="match status" value="1"/>
</dbReference>
<gene>
    <name evidence="2" type="ORF">BW730_13110</name>
</gene>
<sequence length="216" mass="23729">MEYCAWLLTHAGATASEMVSSLLVAETTRRSNMSRLRSWLGSAPDGDAYLPDAYSGRIRLDPRVTSDWERFEALLAGGVNLASTAAIRQALRLVRGEPLGPLAFQWHWAETMRADMVAMIVDAASVLADRAIDQRDPDLALWAVARGRLAAPEDDELSVREIHALAIAGRRSDLERAVVALNRTVRATNRDLPQNLARRVQLAIHLSAPRPSAEAE</sequence>
<protein>
    <recommendedName>
        <fullName evidence="1">Bacterial transcriptional activator domain-containing protein</fullName>
    </recommendedName>
</protein>
<dbReference type="KEGG" id="tes:BW730_13110"/>
<name>A0A1Q2CQB2_9ACTN</name>
<dbReference type="InterPro" id="IPR005158">
    <property type="entry name" value="BTAD"/>
</dbReference>
<accession>A0A1Q2CQB2</accession>
<dbReference type="Proteomes" id="UP000188145">
    <property type="component" value="Chromosome"/>
</dbReference>
<keyword evidence="3" id="KW-1185">Reference proteome</keyword>
<dbReference type="InterPro" id="IPR011990">
    <property type="entry name" value="TPR-like_helical_dom_sf"/>
</dbReference>
<evidence type="ECO:0000313" key="2">
    <source>
        <dbReference type="EMBL" id="AQP48303.1"/>
    </source>
</evidence>
<proteinExistence type="predicted"/>